<dbReference type="EMBL" id="CM045765">
    <property type="protein sequence ID" value="KAI8000489.1"/>
    <property type="molecule type" value="Genomic_DNA"/>
</dbReference>
<comment type="caution">
    <text evidence="1">The sequence shown here is derived from an EMBL/GenBank/DDBJ whole genome shotgun (WGS) entry which is preliminary data.</text>
</comment>
<dbReference type="Proteomes" id="UP001060215">
    <property type="component" value="Chromosome 8"/>
</dbReference>
<reference evidence="1 2" key="1">
    <citation type="journal article" date="2022" name="Plant J.">
        <title>Chromosome-level genome of Camellia lanceoleosa provides a valuable resource for understanding genome evolution and self-incompatibility.</title>
        <authorList>
            <person name="Gong W."/>
            <person name="Xiao S."/>
            <person name="Wang L."/>
            <person name="Liao Z."/>
            <person name="Chang Y."/>
            <person name="Mo W."/>
            <person name="Hu G."/>
            <person name="Li W."/>
            <person name="Zhao G."/>
            <person name="Zhu H."/>
            <person name="Hu X."/>
            <person name="Ji K."/>
            <person name="Xiang X."/>
            <person name="Song Q."/>
            <person name="Yuan D."/>
            <person name="Jin S."/>
            <person name="Zhang L."/>
        </authorList>
    </citation>
    <scope>NUCLEOTIDE SEQUENCE [LARGE SCALE GENOMIC DNA]</scope>
    <source>
        <strain evidence="1">SQ_2022a</strain>
    </source>
</reference>
<name>A0ACC0GIU6_9ERIC</name>
<evidence type="ECO:0000313" key="1">
    <source>
        <dbReference type="EMBL" id="KAI8000489.1"/>
    </source>
</evidence>
<proteinExistence type="predicted"/>
<gene>
    <name evidence="1" type="ORF">LOK49_LG09G02716</name>
</gene>
<accession>A0ACC0GIU6</accession>
<sequence length="371" mass="40830">MLIWELSLIRMLTGTTIVTDSVTSDGLTTFIEKKLGGKHHRFKRGYKNVIDEAIRLVKLLNKLASARASGVGGGSKVSTDLVDSLEEPAVTVEFRLTIDQSHPDLKGGSLKHLENVTDIDPKLQKAPVNYEDWSCWHTGDGAKSLIDASDRLILYVEVARLFGTLGYHRKVAFFSRQVAQLYLQQENRPATISALQVLAMTTKAYRVQSRASIARSSLPSILFFAWSAADALRSYSPLITPPGKNNLASELANSADRLPSGTHCADPASPFIRLHSFPLYPSQMDIIKRNPAREDWWAGSGPSGPFIYTPFDKESQIIAAHISLSGKSQESVLSLPYETLKSALPLKPSAEVTIPRTLKAWRLGLVDTDIC</sequence>
<organism evidence="1 2">
    <name type="scientific">Camellia lanceoleosa</name>
    <dbReference type="NCBI Taxonomy" id="1840588"/>
    <lineage>
        <taxon>Eukaryota</taxon>
        <taxon>Viridiplantae</taxon>
        <taxon>Streptophyta</taxon>
        <taxon>Embryophyta</taxon>
        <taxon>Tracheophyta</taxon>
        <taxon>Spermatophyta</taxon>
        <taxon>Magnoliopsida</taxon>
        <taxon>eudicotyledons</taxon>
        <taxon>Gunneridae</taxon>
        <taxon>Pentapetalae</taxon>
        <taxon>asterids</taxon>
        <taxon>Ericales</taxon>
        <taxon>Theaceae</taxon>
        <taxon>Camellia</taxon>
    </lineage>
</organism>
<keyword evidence="2" id="KW-1185">Reference proteome</keyword>
<evidence type="ECO:0000313" key="2">
    <source>
        <dbReference type="Proteomes" id="UP001060215"/>
    </source>
</evidence>
<protein>
    <submittedName>
        <fullName evidence="1">Uncharacterized protein</fullName>
    </submittedName>
</protein>